<evidence type="ECO:0000313" key="7">
    <source>
        <dbReference type="Proteomes" id="UP000428333"/>
    </source>
</evidence>
<dbReference type="Gene3D" id="1.20.1050.10">
    <property type="match status" value="1"/>
</dbReference>
<dbReference type="GO" id="GO:0006749">
    <property type="term" value="P:glutathione metabolic process"/>
    <property type="evidence" value="ECO:0007669"/>
    <property type="project" value="InterPro"/>
</dbReference>
<comment type="catalytic activity">
    <reaction evidence="2 3">
        <text>RX + glutathione = an S-substituted glutathione + a halide anion + H(+)</text>
        <dbReference type="Rhea" id="RHEA:16437"/>
        <dbReference type="ChEBI" id="CHEBI:15378"/>
        <dbReference type="ChEBI" id="CHEBI:16042"/>
        <dbReference type="ChEBI" id="CHEBI:17792"/>
        <dbReference type="ChEBI" id="CHEBI:57925"/>
        <dbReference type="ChEBI" id="CHEBI:90779"/>
        <dbReference type="EC" id="2.5.1.18"/>
    </reaction>
</comment>
<evidence type="ECO:0000259" key="5">
    <source>
        <dbReference type="PROSITE" id="PS50405"/>
    </source>
</evidence>
<dbReference type="InterPro" id="IPR004045">
    <property type="entry name" value="Glutathione_S-Trfase_N"/>
</dbReference>
<dbReference type="InterPro" id="IPR010987">
    <property type="entry name" value="Glutathione-S-Trfase_C-like"/>
</dbReference>
<dbReference type="PROSITE" id="PS50404">
    <property type="entry name" value="GST_NTER"/>
    <property type="match status" value="1"/>
</dbReference>
<dbReference type="InterPro" id="IPR036282">
    <property type="entry name" value="Glutathione-S-Trfase_C_sf"/>
</dbReference>
<dbReference type="InterPro" id="IPR045073">
    <property type="entry name" value="Omega/Tau-like"/>
</dbReference>
<reference evidence="6 7" key="1">
    <citation type="journal article" date="2019" name="Genome Biol. Evol.">
        <title>The Rhododendron genome and chromosomal organization provide insight into shared whole-genome duplications across the heath family (Ericaceae).</title>
        <authorList>
            <person name="Soza V.L."/>
            <person name="Lindsley D."/>
            <person name="Waalkes A."/>
            <person name="Ramage E."/>
            <person name="Patwardhan R.P."/>
            <person name="Burton J.N."/>
            <person name="Adey A."/>
            <person name="Kumar A."/>
            <person name="Qiu R."/>
            <person name="Shendure J."/>
            <person name="Hall B."/>
        </authorList>
    </citation>
    <scope>NUCLEOTIDE SEQUENCE [LARGE SCALE GENOMIC DNA]</scope>
    <source>
        <strain evidence="6">RSF 1966-606</strain>
    </source>
</reference>
<comment type="caution">
    <text evidence="6">The sequence shown here is derived from an EMBL/GenBank/DDBJ whole genome shotgun (WGS) entry which is preliminary data.</text>
</comment>
<comment type="subcellular location">
    <subcellularLocation>
        <location evidence="3">Cytoplasm</location>
        <location evidence="3">Cytosol</location>
    </subcellularLocation>
</comment>
<keyword evidence="1 3" id="KW-0808">Transferase</keyword>
<dbReference type="Pfam" id="PF02798">
    <property type="entry name" value="GST_N"/>
    <property type="match status" value="1"/>
</dbReference>
<dbReference type="InterPro" id="IPR045074">
    <property type="entry name" value="GST_C_Tau"/>
</dbReference>
<evidence type="ECO:0000259" key="4">
    <source>
        <dbReference type="PROSITE" id="PS50404"/>
    </source>
</evidence>
<proteinExistence type="inferred from homology"/>
<feature type="domain" description="GST N-terminal" evidence="4">
    <location>
        <begin position="1"/>
        <end position="36"/>
    </location>
</feature>
<dbReference type="InterPro" id="IPR036249">
    <property type="entry name" value="Thioredoxin-like_sf"/>
</dbReference>
<dbReference type="PANTHER" id="PTHR11260">
    <property type="entry name" value="GLUTATHIONE S-TRANSFERASE, GST, SUPERFAMILY, GST DOMAIN CONTAINING"/>
    <property type="match status" value="1"/>
</dbReference>
<dbReference type="EC" id="2.5.1.18" evidence="3"/>
<feature type="domain" description="GST C-terminal" evidence="5">
    <location>
        <begin position="42"/>
        <end position="97"/>
    </location>
</feature>
<keyword evidence="7" id="KW-1185">Reference proteome</keyword>
<feature type="non-terminal residue" evidence="6">
    <location>
        <position position="1"/>
    </location>
</feature>
<organism evidence="6 7">
    <name type="scientific">Rhododendron williamsianum</name>
    <dbReference type="NCBI Taxonomy" id="262921"/>
    <lineage>
        <taxon>Eukaryota</taxon>
        <taxon>Viridiplantae</taxon>
        <taxon>Streptophyta</taxon>
        <taxon>Embryophyta</taxon>
        <taxon>Tracheophyta</taxon>
        <taxon>Spermatophyta</taxon>
        <taxon>Magnoliopsida</taxon>
        <taxon>eudicotyledons</taxon>
        <taxon>Gunneridae</taxon>
        <taxon>Pentapetalae</taxon>
        <taxon>asterids</taxon>
        <taxon>Ericales</taxon>
        <taxon>Ericaceae</taxon>
        <taxon>Ericoideae</taxon>
        <taxon>Rhodoreae</taxon>
        <taxon>Rhododendron</taxon>
    </lineage>
</organism>
<name>A0A6A4LU51_9ERIC</name>
<dbReference type="Gene3D" id="3.40.30.10">
    <property type="entry name" value="Glutaredoxin"/>
    <property type="match status" value="1"/>
</dbReference>
<comment type="function">
    <text evidence="3">Is involved in the conjugation of reduced glutathione to a wide number of exogenous and endogenous hydrophobic electrophiles.</text>
</comment>
<dbReference type="PROSITE" id="PS50405">
    <property type="entry name" value="GST_CTER"/>
    <property type="match status" value="1"/>
</dbReference>
<protein>
    <recommendedName>
        <fullName evidence="3">Glutathione S-transferase</fullName>
        <ecNumber evidence="3">2.5.1.18</ecNumber>
    </recommendedName>
</protein>
<evidence type="ECO:0000256" key="1">
    <source>
        <dbReference type="ARBA" id="ARBA00022679"/>
    </source>
</evidence>
<dbReference type="GO" id="GO:0005829">
    <property type="term" value="C:cytosol"/>
    <property type="evidence" value="ECO:0007669"/>
    <property type="project" value="UniProtKB-SubCell"/>
</dbReference>
<dbReference type="Proteomes" id="UP000428333">
    <property type="component" value="Linkage Group LG06"/>
</dbReference>
<dbReference type="SUPFAM" id="SSF47616">
    <property type="entry name" value="GST C-terminal domain-like"/>
    <property type="match status" value="1"/>
</dbReference>
<dbReference type="CDD" id="cd03185">
    <property type="entry name" value="GST_C_Tau"/>
    <property type="match status" value="1"/>
</dbReference>
<dbReference type="SUPFAM" id="SSF52833">
    <property type="entry name" value="Thioredoxin-like"/>
    <property type="match status" value="1"/>
</dbReference>
<dbReference type="OrthoDB" id="202840at2759"/>
<gene>
    <name evidence="6" type="ORF">C3L33_10107</name>
</gene>
<keyword evidence="3" id="KW-0963">Cytoplasm</keyword>
<comment type="similarity">
    <text evidence="3">Belongs to the GST superfamily.</text>
</comment>
<evidence type="ECO:0000256" key="2">
    <source>
        <dbReference type="ARBA" id="ARBA00047960"/>
    </source>
</evidence>
<sequence length="97" mass="11212">MNPVKKQVPVLIRNKKPICESMIIVQYINEVWKNESPLLPSDPYKRAQARFWSDFVDNKIYTLGKKVWLSTGEDLEAAESELVECFKQLEGELGDKP</sequence>
<dbReference type="EMBL" id="QEFC01001442">
    <property type="protein sequence ID" value="KAE9457997.1"/>
    <property type="molecule type" value="Genomic_DNA"/>
</dbReference>
<evidence type="ECO:0000313" key="6">
    <source>
        <dbReference type="EMBL" id="KAE9457997.1"/>
    </source>
</evidence>
<evidence type="ECO:0000256" key="3">
    <source>
        <dbReference type="RuleBase" id="RU369102"/>
    </source>
</evidence>
<dbReference type="PANTHER" id="PTHR11260:SF773">
    <property type="entry name" value="GLUTATHIONE S-TRANSFERASE U26"/>
    <property type="match status" value="1"/>
</dbReference>
<dbReference type="GO" id="GO:0004364">
    <property type="term" value="F:glutathione transferase activity"/>
    <property type="evidence" value="ECO:0007669"/>
    <property type="project" value="UniProtKB-UniRule"/>
</dbReference>
<dbReference type="AlphaFoldDB" id="A0A6A4LU51"/>
<accession>A0A6A4LU51</accession>